<accession>A0ACB8YAT5</accession>
<organism evidence="1 2">
    <name type="scientific">Arctium lappa</name>
    <name type="common">Greater burdock</name>
    <name type="synonym">Lappa major</name>
    <dbReference type="NCBI Taxonomy" id="4217"/>
    <lineage>
        <taxon>Eukaryota</taxon>
        <taxon>Viridiplantae</taxon>
        <taxon>Streptophyta</taxon>
        <taxon>Embryophyta</taxon>
        <taxon>Tracheophyta</taxon>
        <taxon>Spermatophyta</taxon>
        <taxon>Magnoliopsida</taxon>
        <taxon>eudicotyledons</taxon>
        <taxon>Gunneridae</taxon>
        <taxon>Pentapetalae</taxon>
        <taxon>asterids</taxon>
        <taxon>campanulids</taxon>
        <taxon>Asterales</taxon>
        <taxon>Asteraceae</taxon>
        <taxon>Carduoideae</taxon>
        <taxon>Cardueae</taxon>
        <taxon>Arctiinae</taxon>
        <taxon>Arctium</taxon>
    </lineage>
</organism>
<protein>
    <submittedName>
        <fullName evidence="1">Uncharacterized protein</fullName>
    </submittedName>
</protein>
<keyword evidence="2" id="KW-1185">Reference proteome</keyword>
<dbReference type="EMBL" id="CM042059">
    <property type="protein sequence ID" value="KAI3681763.1"/>
    <property type="molecule type" value="Genomic_DNA"/>
</dbReference>
<dbReference type="Proteomes" id="UP001055879">
    <property type="component" value="Linkage Group LG13"/>
</dbReference>
<evidence type="ECO:0000313" key="1">
    <source>
        <dbReference type="EMBL" id="KAI3681763.1"/>
    </source>
</evidence>
<reference evidence="2" key="1">
    <citation type="journal article" date="2022" name="Mol. Ecol. Resour.">
        <title>The genomes of chicory, endive, great burdock and yacon provide insights into Asteraceae palaeo-polyploidization history and plant inulin production.</title>
        <authorList>
            <person name="Fan W."/>
            <person name="Wang S."/>
            <person name="Wang H."/>
            <person name="Wang A."/>
            <person name="Jiang F."/>
            <person name="Liu H."/>
            <person name="Zhao H."/>
            <person name="Xu D."/>
            <person name="Zhang Y."/>
        </authorList>
    </citation>
    <scope>NUCLEOTIDE SEQUENCE [LARGE SCALE GENOMIC DNA]</scope>
    <source>
        <strain evidence="2">cv. Niubang</strain>
    </source>
</reference>
<proteinExistence type="predicted"/>
<comment type="caution">
    <text evidence="1">The sequence shown here is derived from an EMBL/GenBank/DDBJ whole genome shotgun (WGS) entry which is preliminary data.</text>
</comment>
<name>A0ACB8YAT5_ARCLA</name>
<gene>
    <name evidence="1" type="ORF">L6452_36567</name>
</gene>
<sequence>MFDLSLGLLVWSEPIKKLGLFLVMKTFKQLELLSKFKASYCRFSRKLKKTRELFSRIINSLWRRDQNNVLHDKRKITQVVCGD</sequence>
<reference evidence="1 2" key="2">
    <citation type="journal article" date="2022" name="Mol. Ecol. Resour.">
        <title>The genomes of chicory, endive, great burdock and yacon provide insights into Asteraceae paleo-polyploidization history and plant inulin production.</title>
        <authorList>
            <person name="Fan W."/>
            <person name="Wang S."/>
            <person name="Wang H."/>
            <person name="Wang A."/>
            <person name="Jiang F."/>
            <person name="Liu H."/>
            <person name="Zhao H."/>
            <person name="Xu D."/>
            <person name="Zhang Y."/>
        </authorList>
    </citation>
    <scope>NUCLEOTIDE SEQUENCE [LARGE SCALE GENOMIC DNA]</scope>
    <source>
        <strain evidence="2">cv. Niubang</strain>
    </source>
</reference>
<evidence type="ECO:0000313" key="2">
    <source>
        <dbReference type="Proteomes" id="UP001055879"/>
    </source>
</evidence>